<proteinExistence type="predicted"/>
<dbReference type="Proteomes" id="UP000502706">
    <property type="component" value="Chromosome"/>
</dbReference>
<keyword evidence="2" id="KW-1185">Reference proteome</keyword>
<reference evidence="1 2" key="1">
    <citation type="submission" date="2019-10" db="EMBL/GenBank/DDBJ databases">
        <title>Rubrobacter sp nov SCSIO 52915 isolated from a deep-sea sediment in the South China Sea.</title>
        <authorList>
            <person name="Chen R.W."/>
        </authorList>
    </citation>
    <scope>NUCLEOTIDE SEQUENCE [LARGE SCALE GENOMIC DNA]</scope>
    <source>
        <strain evidence="1 2">SCSIO 52915</strain>
    </source>
</reference>
<gene>
    <name evidence="1" type="ORF">GBA65_12610</name>
</gene>
<dbReference type="EMBL" id="CP045121">
    <property type="protein sequence ID" value="QIN79222.1"/>
    <property type="molecule type" value="Genomic_DNA"/>
</dbReference>
<evidence type="ECO:0000313" key="2">
    <source>
        <dbReference type="Proteomes" id="UP000502706"/>
    </source>
</evidence>
<evidence type="ECO:0000313" key="1">
    <source>
        <dbReference type="EMBL" id="QIN79222.1"/>
    </source>
</evidence>
<dbReference type="AlphaFoldDB" id="A0A6G8PYB6"/>
<dbReference type="KEGG" id="rmar:GBA65_12610"/>
<accession>A0A6G8PYB6</accession>
<name>A0A6G8PYB6_9ACTN</name>
<dbReference type="RefSeq" id="WP_166396883.1">
    <property type="nucleotide sequence ID" value="NZ_CP045121.1"/>
</dbReference>
<organism evidence="1 2">
    <name type="scientific">Rubrobacter marinus</name>
    <dbReference type="NCBI Taxonomy" id="2653852"/>
    <lineage>
        <taxon>Bacteria</taxon>
        <taxon>Bacillati</taxon>
        <taxon>Actinomycetota</taxon>
        <taxon>Rubrobacteria</taxon>
        <taxon>Rubrobacterales</taxon>
        <taxon>Rubrobacteraceae</taxon>
        <taxon>Rubrobacter</taxon>
    </lineage>
</organism>
<sequence length="104" mass="11737">MPELTCTARRIGDYESRTEEYELTFAAGDAEPRSLEIKYQAARAYEINAALDRSAETARAVLTDAFEPDLARRPTEEALAQLAWKTLQSAKYEEGAPQRRVLEL</sequence>
<protein>
    <submittedName>
        <fullName evidence="1">Uncharacterized protein</fullName>
    </submittedName>
</protein>